<dbReference type="EMBL" id="OC316564">
    <property type="protein sequence ID" value="CAD7392631.1"/>
    <property type="molecule type" value="Genomic_DNA"/>
</dbReference>
<dbReference type="InterPro" id="IPR051590">
    <property type="entry name" value="Replication_Regulatory_Kinase"/>
</dbReference>
<dbReference type="GO" id="GO:0010571">
    <property type="term" value="P:positive regulation of nuclear cell cycle DNA replication"/>
    <property type="evidence" value="ECO:0007669"/>
    <property type="project" value="TreeGrafter"/>
</dbReference>
<dbReference type="GO" id="GO:0031431">
    <property type="term" value="C:Dbf4-dependent protein kinase complex"/>
    <property type="evidence" value="ECO:0007669"/>
    <property type="project" value="TreeGrafter"/>
</dbReference>
<dbReference type="AlphaFoldDB" id="A0A7R9CC90"/>
<dbReference type="GO" id="GO:0043539">
    <property type="term" value="F:protein serine/threonine kinase activator activity"/>
    <property type="evidence" value="ECO:0007669"/>
    <property type="project" value="TreeGrafter"/>
</dbReference>
<dbReference type="GO" id="GO:1901987">
    <property type="term" value="P:regulation of cell cycle phase transition"/>
    <property type="evidence" value="ECO:0007669"/>
    <property type="project" value="TreeGrafter"/>
</dbReference>
<evidence type="ECO:0000313" key="2">
    <source>
        <dbReference type="EMBL" id="CAD7392631.1"/>
    </source>
</evidence>
<accession>A0A7R9CC90</accession>
<protein>
    <submittedName>
        <fullName evidence="2">Uncharacterized protein</fullName>
    </submittedName>
</protein>
<proteinExistence type="predicted"/>
<dbReference type="PANTHER" id="PTHR15375:SF26">
    <property type="entry name" value="PROTEIN CHIFFON"/>
    <property type="match status" value="1"/>
</dbReference>
<feature type="region of interest" description="Disordered" evidence="1">
    <location>
        <begin position="176"/>
        <end position="197"/>
    </location>
</feature>
<gene>
    <name evidence="2" type="ORF">TCEB3V08_LOCUS644</name>
</gene>
<dbReference type="PANTHER" id="PTHR15375">
    <property type="entry name" value="ACTIVATOR OF S-PHASE KINASE-RELATED"/>
    <property type="match status" value="1"/>
</dbReference>
<organism evidence="2">
    <name type="scientific">Timema cristinae</name>
    <name type="common">Walking stick</name>
    <dbReference type="NCBI Taxonomy" id="61476"/>
    <lineage>
        <taxon>Eukaryota</taxon>
        <taxon>Metazoa</taxon>
        <taxon>Ecdysozoa</taxon>
        <taxon>Arthropoda</taxon>
        <taxon>Hexapoda</taxon>
        <taxon>Insecta</taxon>
        <taxon>Pterygota</taxon>
        <taxon>Neoptera</taxon>
        <taxon>Polyneoptera</taxon>
        <taxon>Phasmatodea</taxon>
        <taxon>Timematodea</taxon>
        <taxon>Timematoidea</taxon>
        <taxon>Timematidae</taxon>
        <taxon>Timema</taxon>
    </lineage>
</organism>
<name>A0A7R9CC90_TIMCR</name>
<evidence type="ECO:0000256" key="1">
    <source>
        <dbReference type="SAM" id="MobiDB-lite"/>
    </source>
</evidence>
<reference evidence="2" key="1">
    <citation type="submission" date="2020-11" db="EMBL/GenBank/DDBJ databases">
        <authorList>
            <person name="Tran Van P."/>
        </authorList>
    </citation>
    <scope>NUCLEOTIDE SEQUENCE</scope>
</reference>
<sequence length="242" mass="26789">MHYQCRFRSPGFDPRCYQNFSMKQWGKGVNSALLAQMRSSLDTEVATPEGVETDNWGPRGQSLPRAQKVGVILVFEHQIPLLVIQSNMRVRYAKISLSKQIIGAYNHRKKPLQNRRIYLDVKNCAVSSKLESNLKSLGATIEVFLVEEVNYVVTDRPHWASGSPLPSPSFLTPAGPCSVSPATTESPGGGQGKHLAKSRAGAMLEKVRLQPQQITLDPLDNASRWGIPIWPLDKVTGSCCYV</sequence>